<dbReference type="STRING" id="1763535.LPB072_13985"/>
<evidence type="ECO:0000259" key="4">
    <source>
        <dbReference type="Pfam" id="PF13505"/>
    </source>
</evidence>
<dbReference type="Proteomes" id="UP000185680">
    <property type="component" value="Chromosome"/>
</dbReference>
<gene>
    <name evidence="5" type="ORF">LPB072_13985</name>
</gene>
<organism evidence="5 6">
    <name type="scientific">Hydrogenophaga crassostreae</name>
    <dbReference type="NCBI Taxonomy" id="1763535"/>
    <lineage>
        <taxon>Bacteria</taxon>
        <taxon>Pseudomonadati</taxon>
        <taxon>Pseudomonadota</taxon>
        <taxon>Betaproteobacteria</taxon>
        <taxon>Burkholderiales</taxon>
        <taxon>Comamonadaceae</taxon>
        <taxon>Hydrogenophaga</taxon>
    </lineage>
</organism>
<protein>
    <recommendedName>
        <fullName evidence="4">Outer membrane protein beta-barrel domain-containing protein</fullName>
    </recommendedName>
</protein>
<proteinExistence type="predicted"/>
<dbReference type="SUPFAM" id="SSF56925">
    <property type="entry name" value="OMPA-like"/>
    <property type="match status" value="1"/>
</dbReference>
<evidence type="ECO:0000256" key="3">
    <source>
        <dbReference type="SAM" id="MobiDB-lite"/>
    </source>
</evidence>
<dbReference type="Gene3D" id="2.40.160.20">
    <property type="match status" value="1"/>
</dbReference>
<accession>A0A1D8NXG0</accession>
<dbReference type="GO" id="GO:0009279">
    <property type="term" value="C:cell outer membrane"/>
    <property type="evidence" value="ECO:0007669"/>
    <property type="project" value="UniProtKB-SubCell"/>
</dbReference>
<feature type="domain" description="Outer membrane protein beta-barrel" evidence="4">
    <location>
        <begin position="40"/>
        <end position="267"/>
    </location>
</feature>
<sequence length="267" mass="28405">MAGLKQSIHRTTTFSVFSFHPRTPIMKNTLVSTPLLLKTTLAAALLLPAMGALAGDSGWYGSVSAGRQTTDSKAVNEGTNSPGTPSYELKNSNVGGFAIGRQLGNGLRVEAELRQRTLDVDSSYRAGPVGGRASEQFSVAGQLRSTTVMVNGLYDLPVSGAFKPYLKAGLGLAHNRSEADINVTPTFAAFGLPANFRSPYPKGSDTSLAYAFGFGVGYDITQDVTLDLGYQYINLGRAKTGVDMNGDVFSFDKPASHEVTVGLRYQF</sequence>
<evidence type="ECO:0000256" key="2">
    <source>
        <dbReference type="ARBA" id="ARBA00022729"/>
    </source>
</evidence>
<reference evidence="5 6" key="1">
    <citation type="submission" date="2016-10" db="EMBL/GenBank/DDBJ databases">
        <title>Hydorgenophaga sp. LPB0072 isolated from gastropod.</title>
        <authorList>
            <person name="Kim E."/>
            <person name="Yi H."/>
        </authorList>
    </citation>
    <scope>NUCLEOTIDE SEQUENCE [LARGE SCALE GENOMIC DNA]</scope>
    <source>
        <strain evidence="5 6">LPB0072</strain>
    </source>
</reference>
<comment type="subcellular location">
    <subcellularLocation>
        <location evidence="1">Cell outer membrane</location>
    </subcellularLocation>
</comment>
<evidence type="ECO:0000256" key="1">
    <source>
        <dbReference type="ARBA" id="ARBA00004442"/>
    </source>
</evidence>
<dbReference type="InterPro" id="IPR011250">
    <property type="entry name" value="OMP/PagP_B-barrel"/>
</dbReference>
<dbReference type="AlphaFoldDB" id="A0A1D8NXG0"/>
<dbReference type="KEGG" id="hyl:LPB072_13985"/>
<evidence type="ECO:0000313" key="5">
    <source>
        <dbReference type="EMBL" id="AOW13787.1"/>
    </source>
</evidence>
<dbReference type="EMBL" id="CP017476">
    <property type="protein sequence ID" value="AOW13787.1"/>
    <property type="molecule type" value="Genomic_DNA"/>
</dbReference>
<feature type="region of interest" description="Disordered" evidence="3">
    <location>
        <begin position="69"/>
        <end position="89"/>
    </location>
</feature>
<name>A0A1D8NXG0_9BURK</name>
<keyword evidence="2" id="KW-0732">Signal</keyword>
<dbReference type="Pfam" id="PF13505">
    <property type="entry name" value="OMP_b-brl"/>
    <property type="match status" value="1"/>
</dbReference>
<evidence type="ECO:0000313" key="6">
    <source>
        <dbReference type="Proteomes" id="UP000185680"/>
    </source>
</evidence>
<dbReference type="InterPro" id="IPR027385">
    <property type="entry name" value="Beta-barrel_OMP"/>
</dbReference>